<sequence length="72" mass="7936">MATINFKNAVGRIHFDDGMTDDGKLIRKSKSYRNIGADTSVTSLYKGLEELATLSSLPLIEVEKIETSSIMN</sequence>
<name>A0ABW4SBB8_9BACL</name>
<reference evidence="3" key="1">
    <citation type="journal article" date="2019" name="Int. J. Syst. Evol. Microbiol.">
        <title>The Global Catalogue of Microorganisms (GCM) 10K type strain sequencing project: providing services to taxonomists for standard genome sequencing and annotation.</title>
        <authorList>
            <consortium name="The Broad Institute Genomics Platform"/>
            <consortium name="The Broad Institute Genome Sequencing Center for Infectious Disease"/>
            <person name="Wu L."/>
            <person name="Ma J."/>
        </authorList>
    </citation>
    <scope>NUCLEOTIDE SEQUENCE [LARGE SCALE GENOMIC DNA]</scope>
    <source>
        <strain evidence="3">CGMCC 4.7177</strain>
    </source>
</reference>
<evidence type="ECO:0000259" key="1">
    <source>
        <dbReference type="Pfam" id="PF07872"/>
    </source>
</evidence>
<proteinExistence type="predicted"/>
<dbReference type="RefSeq" id="WP_381535308.1">
    <property type="nucleotide sequence ID" value="NZ_JBHUGI010000002.1"/>
</dbReference>
<evidence type="ECO:0000313" key="3">
    <source>
        <dbReference type="Proteomes" id="UP001597218"/>
    </source>
</evidence>
<organism evidence="2 3">
    <name type="scientific">Sporosarcina siberiensis</name>
    <dbReference type="NCBI Taxonomy" id="1365606"/>
    <lineage>
        <taxon>Bacteria</taxon>
        <taxon>Bacillati</taxon>
        <taxon>Bacillota</taxon>
        <taxon>Bacilli</taxon>
        <taxon>Bacillales</taxon>
        <taxon>Caryophanaceae</taxon>
        <taxon>Sporosarcina</taxon>
    </lineage>
</organism>
<feature type="domain" description="DUF1659" evidence="1">
    <location>
        <begin position="3"/>
        <end position="72"/>
    </location>
</feature>
<accession>A0ABW4SBB8</accession>
<dbReference type="InterPro" id="IPR012454">
    <property type="entry name" value="DUF1659"/>
</dbReference>
<dbReference type="Pfam" id="PF07872">
    <property type="entry name" value="DUF1659"/>
    <property type="match status" value="1"/>
</dbReference>
<dbReference type="EMBL" id="JBHUGI010000002">
    <property type="protein sequence ID" value="MFD1926660.1"/>
    <property type="molecule type" value="Genomic_DNA"/>
</dbReference>
<keyword evidence="3" id="KW-1185">Reference proteome</keyword>
<comment type="caution">
    <text evidence="2">The sequence shown here is derived from an EMBL/GenBank/DDBJ whole genome shotgun (WGS) entry which is preliminary data.</text>
</comment>
<dbReference type="Proteomes" id="UP001597218">
    <property type="component" value="Unassembled WGS sequence"/>
</dbReference>
<protein>
    <submittedName>
        <fullName evidence="2">DUF1659 domain-containing protein</fullName>
    </submittedName>
</protein>
<evidence type="ECO:0000313" key="2">
    <source>
        <dbReference type="EMBL" id="MFD1926660.1"/>
    </source>
</evidence>
<gene>
    <name evidence="2" type="ORF">ACFSFY_01045</name>
</gene>